<accession>A0A410RJB4</accession>
<sequence length="276" mass="30589">MTGSRLVVSAEWVEMMRRLVQAGVISAPAVGAAVLIQGGQVMMAQAHQGLPKGVRDALGDSPEVRGMQVTGRAGAGMSDAPKHHVLPQEHREWFEQRGFKGDLDYEGIQNPDELRHRKKTMSEDRSWVGNWKSRLYERVRASGYESLTAFAETRPTASFVSLAEELGRDDVAGVQVLSGLLYEAEQRKQVTRFVRDVLVRMLSQSLPNGWPVVLDDANRFKVAKALGRWSGYTPETHQERARRAGDALLANPPPAGWRPLSPDDALLRTLLPDEEA</sequence>
<dbReference type="EMBL" id="CP034669">
    <property type="protein sequence ID" value="QAT81975.1"/>
    <property type="molecule type" value="Genomic_DNA"/>
</dbReference>
<dbReference type="AlphaFoldDB" id="A0A410RJB4"/>
<evidence type="ECO:0000313" key="2">
    <source>
        <dbReference type="Proteomes" id="UP000288758"/>
    </source>
</evidence>
<protein>
    <submittedName>
        <fullName evidence="1">Uncharacterized protein</fullName>
    </submittedName>
</protein>
<reference evidence="1 2" key="1">
    <citation type="submission" date="2018-12" db="EMBL/GenBank/DDBJ databases">
        <title>Complete Genome Sequence of the Corallopyronin A producing Myxobacterium Corallococcus coralloides B035.</title>
        <authorList>
            <person name="Bouhired S.M."/>
            <person name="Rupp O."/>
            <person name="Blom J."/>
            <person name="Schaeberle T.F."/>
            <person name="Kehraus S."/>
            <person name="Schiefer A."/>
            <person name="Pfarr K."/>
            <person name="Goesmann A."/>
            <person name="Hoerauf A."/>
            <person name="Koenig G.M."/>
        </authorList>
    </citation>
    <scope>NUCLEOTIDE SEQUENCE [LARGE SCALE GENOMIC DNA]</scope>
    <source>
        <strain evidence="1 2">B035</strain>
    </source>
</reference>
<proteinExistence type="predicted"/>
<gene>
    <name evidence="1" type="ORF">EJ065_0367</name>
</gene>
<organism evidence="1 2">
    <name type="scientific">Corallococcus coralloides</name>
    <name type="common">Myxococcus coralloides</name>
    <dbReference type="NCBI Taxonomy" id="184914"/>
    <lineage>
        <taxon>Bacteria</taxon>
        <taxon>Pseudomonadati</taxon>
        <taxon>Myxococcota</taxon>
        <taxon>Myxococcia</taxon>
        <taxon>Myxococcales</taxon>
        <taxon>Cystobacterineae</taxon>
        <taxon>Myxococcaceae</taxon>
        <taxon>Corallococcus</taxon>
    </lineage>
</organism>
<name>A0A410RJB4_CORCK</name>
<evidence type="ECO:0000313" key="1">
    <source>
        <dbReference type="EMBL" id="QAT81975.1"/>
    </source>
</evidence>
<dbReference type="Proteomes" id="UP000288758">
    <property type="component" value="Chromosome"/>
</dbReference>